<protein>
    <submittedName>
        <fullName evidence="2">Uncharacterized protein</fullName>
    </submittedName>
</protein>
<feature type="compositionally biased region" description="Polar residues" evidence="1">
    <location>
        <begin position="133"/>
        <end position="147"/>
    </location>
</feature>
<reference evidence="2 3" key="1">
    <citation type="journal article" date="2023" name="Plants (Basel)">
        <title>Bridging the Gap: Combining Genomics and Transcriptomics Approaches to Understand Stylosanthes scabra, an Orphan Legume from the Brazilian Caatinga.</title>
        <authorList>
            <person name="Ferreira-Neto J.R.C."/>
            <person name="da Silva M.D."/>
            <person name="Binneck E."/>
            <person name="de Melo N.F."/>
            <person name="da Silva R.H."/>
            <person name="de Melo A.L.T.M."/>
            <person name="Pandolfi V."/>
            <person name="Bustamante F.O."/>
            <person name="Brasileiro-Vidal A.C."/>
            <person name="Benko-Iseppon A.M."/>
        </authorList>
    </citation>
    <scope>NUCLEOTIDE SEQUENCE [LARGE SCALE GENOMIC DNA]</scope>
    <source>
        <tissue evidence="2">Leaves</tissue>
    </source>
</reference>
<name>A0ABU6TE27_9FABA</name>
<evidence type="ECO:0000256" key="1">
    <source>
        <dbReference type="SAM" id="MobiDB-lite"/>
    </source>
</evidence>
<sequence>MEHEVQELRKENAKLRTVTRHLKSQPQPLLDVVPLSQSRSSRRAKTPPQKKITEGDVGPFVDIRKLEIEKRPFLLTVIPHGVASLCVTNGLINDDFIKQLTTKSVWSRKEMQFKAKEFIHYEEVNRVVAATKNSQAHTVPRGSGQTHNPRDSQRDFGFKGNRRSPKQKFDQYTPLVASITEIYH</sequence>
<dbReference type="EMBL" id="JASCZI010090813">
    <property type="protein sequence ID" value="MED6146770.1"/>
    <property type="molecule type" value="Genomic_DNA"/>
</dbReference>
<proteinExistence type="predicted"/>
<keyword evidence="3" id="KW-1185">Reference proteome</keyword>
<dbReference type="Proteomes" id="UP001341840">
    <property type="component" value="Unassembled WGS sequence"/>
</dbReference>
<organism evidence="2 3">
    <name type="scientific">Stylosanthes scabra</name>
    <dbReference type="NCBI Taxonomy" id="79078"/>
    <lineage>
        <taxon>Eukaryota</taxon>
        <taxon>Viridiplantae</taxon>
        <taxon>Streptophyta</taxon>
        <taxon>Embryophyta</taxon>
        <taxon>Tracheophyta</taxon>
        <taxon>Spermatophyta</taxon>
        <taxon>Magnoliopsida</taxon>
        <taxon>eudicotyledons</taxon>
        <taxon>Gunneridae</taxon>
        <taxon>Pentapetalae</taxon>
        <taxon>rosids</taxon>
        <taxon>fabids</taxon>
        <taxon>Fabales</taxon>
        <taxon>Fabaceae</taxon>
        <taxon>Papilionoideae</taxon>
        <taxon>50 kb inversion clade</taxon>
        <taxon>dalbergioids sensu lato</taxon>
        <taxon>Dalbergieae</taxon>
        <taxon>Pterocarpus clade</taxon>
        <taxon>Stylosanthes</taxon>
    </lineage>
</organism>
<feature type="compositionally biased region" description="Basic and acidic residues" evidence="1">
    <location>
        <begin position="148"/>
        <end position="157"/>
    </location>
</feature>
<accession>A0ABU6TE27</accession>
<feature type="region of interest" description="Disordered" evidence="1">
    <location>
        <begin position="133"/>
        <end position="167"/>
    </location>
</feature>
<gene>
    <name evidence="2" type="ORF">PIB30_037839</name>
</gene>
<evidence type="ECO:0000313" key="2">
    <source>
        <dbReference type="EMBL" id="MED6146770.1"/>
    </source>
</evidence>
<feature type="region of interest" description="Disordered" evidence="1">
    <location>
        <begin position="36"/>
        <end position="55"/>
    </location>
</feature>
<evidence type="ECO:0000313" key="3">
    <source>
        <dbReference type="Proteomes" id="UP001341840"/>
    </source>
</evidence>
<comment type="caution">
    <text evidence="2">The sequence shown here is derived from an EMBL/GenBank/DDBJ whole genome shotgun (WGS) entry which is preliminary data.</text>
</comment>